<dbReference type="PANTHER" id="PTHR33413">
    <property type="entry name" value="EXPRESSED PROTEIN"/>
    <property type="match status" value="1"/>
</dbReference>
<feature type="compositionally biased region" description="Basic and acidic residues" evidence="1">
    <location>
        <begin position="126"/>
        <end position="139"/>
    </location>
</feature>
<dbReference type="PANTHER" id="PTHR33413:SF33">
    <property type="entry name" value="MEDIATOR OF RNA POLYMERASE II TRANSCRIPTION SUBUNIT 29"/>
    <property type="match status" value="1"/>
</dbReference>
<feature type="region of interest" description="Disordered" evidence="1">
    <location>
        <begin position="57"/>
        <end position="78"/>
    </location>
</feature>
<keyword evidence="3" id="KW-1185">Reference proteome</keyword>
<organism evidence="2 3">
    <name type="scientific">Rhamnella rubrinervis</name>
    <dbReference type="NCBI Taxonomy" id="2594499"/>
    <lineage>
        <taxon>Eukaryota</taxon>
        <taxon>Viridiplantae</taxon>
        <taxon>Streptophyta</taxon>
        <taxon>Embryophyta</taxon>
        <taxon>Tracheophyta</taxon>
        <taxon>Spermatophyta</taxon>
        <taxon>Magnoliopsida</taxon>
        <taxon>eudicotyledons</taxon>
        <taxon>Gunneridae</taxon>
        <taxon>Pentapetalae</taxon>
        <taxon>rosids</taxon>
        <taxon>fabids</taxon>
        <taxon>Rosales</taxon>
        <taxon>Rhamnaceae</taxon>
        <taxon>rhamnoid group</taxon>
        <taxon>Rhamneae</taxon>
        <taxon>Rhamnella</taxon>
    </lineage>
</organism>
<dbReference type="Pfam" id="PF14009">
    <property type="entry name" value="PADRE"/>
    <property type="match status" value="1"/>
</dbReference>
<name>A0A8K0E0D0_9ROSA</name>
<evidence type="ECO:0000313" key="3">
    <source>
        <dbReference type="Proteomes" id="UP000796880"/>
    </source>
</evidence>
<feature type="region of interest" description="Disordered" evidence="1">
    <location>
        <begin position="121"/>
        <end position="195"/>
    </location>
</feature>
<evidence type="ECO:0000256" key="1">
    <source>
        <dbReference type="SAM" id="MobiDB-lite"/>
    </source>
</evidence>
<reference evidence="2" key="1">
    <citation type="submission" date="2020-03" db="EMBL/GenBank/DDBJ databases">
        <title>A high-quality chromosome-level genome assembly of a woody plant with both climbing and erect habits, Rhamnella rubrinervis.</title>
        <authorList>
            <person name="Lu Z."/>
            <person name="Yang Y."/>
            <person name="Zhu X."/>
            <person name="Sun Y."/>
        </authorList>
    </citation>
    <scope>NUCLEOTIDE SEQUENCE</scope>
    <source>
        <strain evidence="2">BYM</strain>
        <tissue evidence="2">Leaf</tissue>
    </source>
</reference>
<feature type="compositionally biased region" description="Low complexity" evidence="1">
    <location>
        <begin position="169"/>
        <end position="182"/>
    </location>
</feature>
<sequence length="195" mass="21499">MGNCQAIDAATLVIQHPSGKVEKLYWTVSASEIMKTNPGHYVALLISTTLCPVKTNEGGGGNHENPNKNIENNNNGNTNSVRLTRIKLLRPSDTLVLGQAYRLITSQEVMKGLWAKKQAKLQKNQPEAEKPLERQREKQGSGPVKATRGSELEKDNQVITKHERHRPRTTTATHSATAKSRTWQPSLKSISEAGS</sequence>
<dbReference type="OrthoDB" id="747498at2759"/>
<dbReference type="Proteomes" id="UP000796880">
    <property type="component" value="Unassembled WGS sequence"/>
</dbReference>
<dbReference type="InterPro" id="IPR025322">
    <property type="entry name" value="PADRE_dom"/>
</dbReference>
<dbReference type="EMBL" id="VOIH02000009">
    <property type="protein sequence ID" value="KAF3437085.1"/>
    <property type="molecule type" value="Genomic_DNA"/>
</dbReference>
<evidence type="ECO:0008006" key="4">
    <source>
        <dbReference type="Google" id="ProtNLM"/>
    </source>
</evidence>
<feature type="compositionally biased region" description="Low complexity" evidence="1">
    <location>
        <begin position="63"/>
        <end position="78"/>
    </location>
</feature>
<accession>A0A8K0E0D0</accession>
<protein>
    <recommendedName>
        <fullName evidence="4">DUF4228 domain-containing protein</fullName>
    </recommendedName>
</protein>
<proteinExistence type="predicted"/>
<feature type="compositionally biased region" description="Polar residues" evidence="1">
    <location>
        <begin position="183"/>
        <end position="195"/>
    </location>
</feature>
<dbReference type="AlphaFoldDB" id="A0A8K0E0D0"/>
<evidence type="ECO:0000313" key="2">
    <source>
        <dbReference type="EMBL" id="KAF3437085.1"/>
    </source>
</evidence>
<comment type="caution">
    <text evidence="2">The sequence shown here is derived from an EMBL/GenBank/DDBJ whole genome shotgun (WGS) entry which is preliminary data.</text>
</comment>
<gene>
    <name evidence="2" type="ORF">FNV43_RR19838</name>
</gene>